<evidence type="ECO:0000313" key="2">
    <source>
        <dbReference type="EMBL" id="ADQ59217.1"/>
    </source>
</evidence>
<dbReference type="EMBL" id="CP002338">
    <property type="protein sequence ID" value="ADQ59217.1"/>
    <property type="molecule type" value="Genomic_DNA"/>
</dbReference>
<dbReference type="RefSeq" id="WP_013438011.1">
    <property type="nucleotide sequence ID" value="NC_014724.1"/>
</dbReference>
<dbReference type="InterPro" id="IPR032710">
    <property type="entry name" value="NTF2-like_dom_sf"/>
</dbReference>
<name>E4SJD8_LACAR</name>
<reference evidence="2 3" key="1">
    <citation type="journal article" date="2011" name="J. Bacteriol.">
        <title>Genome sequence of Lactobacillus amylovorus GRL1112.</title>
        <authorList>
            <person name="Kant R."/>
            <person name="Paulin L."/>
            <person name="Alatalo E."/>
            <person name="de Vos W.M."/>
            <person name="Palva A."/>
        </authorList>
    </citation>
    <scope>NUCLEOTIDE SEQUENCE [LARGE SCALE GENOMIC DNA]</scope>
    <source>
        <strain evidence="2 3">GRL 1112</strain>
    </source>
</reference>
<organism evidence="2 3">
    <name type="scientific">Lactobacillus amylovorus (strain GRL 1112)</name>
    <dbReference type="NCBI Taxonomy" id="695560"/>
    <lineage>
        <taxon>Bacteria</taxon>
        <taxon>Bacillati</taxon>
        <taxon>Bacillota</taxon>
        <taxon>Bacilli</taxon>
        <taxon>Lactobacillales</taxon>
        <taxon>Lactobacillaceae</taxon>
        <taxon>Lactobacillus</taxon>
    </lineage>
</organism>
<dbReference type="GeneID" id="66523912"/>
<dbReference type="Gene3D" id="3.10.450.50">
    <property type="match status" value="1"/>
</dbReference>
<gene>
    <name evidence="2" type="ordered locus">LA2_06350</name>
</gene>
<dbReference type="AlphaFoldDB" id="E4SJD8"/>
<evidence type="ECO:0000313" key="3">
    <source>
        <dbReference type="Proteomes" id="UP000007033"/>
    </source>
</evidence>
<protein>
    <recommendedName>
        <fullName evidence="1">SnoaL-like domain-containing protein</fullName>
    </recommendedName>
</protein>
<dbReference type="InterPro" id="IPR037401">
    <property type="entry name" value="SnoaL-like"/>
</dbReference>
<dbReference type="Proteomes" id="UP000007033">
    <property type="component" value="Chromosome"/>
</dbReference>
<dbReference type="Pfam" id="PF12680">
    <property type="entry name" value="SnoaL_2"/>
    <property type="match status" value="1"/>
</dbReference>
<feature type="domain" description="SnoaL-like" evidence="1">
    <location>
        <begin position="7"/>
        <end position="104"/>
    </location>
</feature>
<dbReference type="SUPFAM" id="SSF54427">
    <property type="entry name" value="NTF2-like"/>
    <property type="match status" value="1"/>
</dbReference>
<dbReference type="KEGG" id="lam:LA2_06350"/>
<evidence type="ECO:0000259" key="1">
    <source>
        <dbReference type="Pfam" id="PF12680"/>
    </source>
</evidence>
<dbReference type="HOGENOM" id="CLU_123773_0_1_9"/>
<proteinExistence type="predicted"/>
<sequence>MKKEIISEYFQSWLDKNSKVIKDNFDDKAVYSECYGPIYRNKKEILAWFSDWNEKGTVLVWTIKRIIIIHQTGIVEWHFKCDYLNKISEFDGVSLIDFNLEDKIICIKEFESKSDHYYPYSQN</sequence>
<accession>E4SJD8</accession>